<keyword evidence="3" id="KW-1185">Reference proteome</keyword>
<dbReference type="EMBL" id="FOVF01000004">
    <property type="protein sequence ID" value="SFN09873.1"/>
    <property type="molecule type" value="Genomic_DNA"/>
</dbReference>
<protein>
    <recommendedName>
        <fullName evidence="4">DUF1579 domain-containing protein</fullName>
    </recommendedName>
</protein>
<dbReference type="Proteomes" id="UP000198575">
    <property type="component" value="Unassembled WGS sequence"/>
</dbReference>
<dbReference type="InterPro" id="IPR011473">
    <property type="entry name" value="DUF1579"/>
</dbReference>
<proteinExistence type="predicted"/>
<accession>A0A1I4W905</accession>
<evidence type="ECO:0000313" key="2">
    <source>
        <dbReference type="EMBL" id="SFN09873.1"/>
    </source>
</evidence>
<dbReference type="Pfam" id="PF07617">
    <property type="entry name" value="DUF1579"/>
    <property type="match status" value="1"/>
</dbReference>
<evidence type="ECO:0008006" key="4">
    <source>
        <dbReference type="Google" id="ProtNLM"/>
    </source>
</evidence>
<name>A0A1I4W905_9GAMM</name>
<gene>
    <name evidence="2" type="ORF">SAMN05216289_10486</name>
</gene>
<keyword evidence="1" id="KW-0732">Signal</keyword>
<dbReference type="AlphaFoldDB" id="A0A1I4W905"/>
<organism evidence="2 3">
    <name type="scientific">Dokdonella immobilis</name>
    <dbReference type="NCBI Taxonomy" id="578942"/>
    <lineage>
        <taxon>Bacteria</taxon>
        <taxon>Pseudomonadati</taxon>
        <taxon>Pseudomonadota</taxon>
        <taxon>Gammaproteobacteria</taxon>
        <taxon>Lysobacterales</taxon>
        <taxon>Rhodanobacteraceae</taxon>
        <taxon>Dokdonella</taxon>
    </lineage>
</organism>
<evidence type="ECO:0000256" key="1">
    <source>
        <dbReference type="SAM" id="SignalP"/>
    </source>
</evidence>
<evidence type="ECO:0000313" key="3">
    <source>
        <dbReference type="Proteomes" id="UP000198575"/>
    </source>
</evidence>
<dbReference type="RefSeq" id="WP_175497912.1">
    <property type="nucleotide sequence ID" value="NZ_FOVF01000004.1"/>
</dbReference>
<feature type="chain" id="PRO_5011647611" description="DUF1579 domain-containing protein" evidence="1">
    <location>
        <begin position="26"/>
        <end position="197"/>
    </location>
</feature>
<feature type="signal peptide" evidence="1">
    <location>
        <begin position="1"/>
        <end position="25"/>
    </location>
</feature>
<sequence>MTLALPGPRLLLAFTSALLPLAALAASPAPEQAPTIPAEVYAPIAMEAGTWDAEITFYEKDKPSGTATGVQVNTLLLNGHWITNDFTIPANGKFPAYQGHGVWGYDPVAKTYVDTWVDTNDGAVRTDYGYWQPDEKIMTWSSKQNDGKGHFVDYRIVEEFKGDTRIFTFTQLGIVTPNPHPLVRIVFTRRAEDKAAG</sequence>
<reference evidence="2 3" key="1">
    <citation type="submission" date="2016-10" db="EMBL/GenBank/DDBJ databases">
        <authorList>
            <person name="de Groot N.N."/>
        </authorList>
    </citation>
    <scope>NUCLEOTIDE SEQUENCE [LARGE SCALE GENOMIC DNA]</scope>
    <source>
        <strain evidence="2 3">CGMCC 1.7659</strain>
    </source>
</reference>